<dbReference type="STRING" id="4097.A0A1S3ZB10"/>
<dbReference type="InterPro" id="IPR008927">
    <property type="entry name" value="6-PGluconate_DH-like_C_sf"/>
</dbReference>
<comment type="pathway">
    <text evidence="1">Carbohydrate degradation; pentose phosphate pathway; D-ribulose 5-phosphate from D-glucose 6-phosphate (oxidative stage): step 3/3.</text>
</comment>
<dbReference type="SMART" id="SM01350">
    <property type="entry name" value="6PGD"/>
    <property type="match status" value="1"/>
</dbReference>
<dbReference type="InterPro" id="IPR013328">
    <property type="entry name" value="6PGD_dom2"/>
</dbReference>
<evidence type="ECO:0000259" key="7">
    <source>
        <dbReference type="SMART" id="SM01350"/>
    </source>
</evidence>
<dbReference type="UniPathway" id="UPA00115">
    <property type="reaction ID" value="UER00410"/>
</dbReference>
<reference evidence="8" key="1">
    <citation type="submission" date="2025-08" db="UniProtKB">
        <authorList>
            <consortium name="RefSeq"/>
        </authorList>
    </citation>
    <scope>IDENTIFICATION</scope>
</reference>
<evidence type="ECO:0000256" key="4">
    <source>
        <dbReference type="ARBA" id="ARBA00023002"/>
    </source>
</evidence>
<dbReference type="InterPro" id="IPR006114">
    <property type="entry name" value="6PGDH_C"/>
</dbReference>
<keyword evidence="4" id="KW-0560">Oxidoreductase</keyword>
<dbReference type="GO" id="GO:0019521">
    <property type="term" value="P:D-gluconate metabolic process"/>
    <property type="evidence" value="ECO:0007669"/>
    <property type="project" value="UniProtKB-KW"/>
</dbReference>
<dbReference type="PaxDb" id="4097-A0A1S3ZB10"/>
<dbReference type="GO" id="GO:0004616">
    <property type="term" value="F:phosphogluconate dehydrogenase (decarboxylating) activity"/>
    <property type="evidence" value="ECO:0007669"/>
    <property type="project" value="UniProtKB-EC"/>
</dbReference>
<evidence type="ECO:0000256" key="3">
    <source>
        <dbReference type="ARBA" id="ARBA00013011"/>
    </source>
</evidence>
<protein>
    <recommendedName>
        <fullName evidence="3">phosphogluconate dehydrogenase (NADP(+)-dependent, decarboxylating)</fullName>
        <ecNumber evidence="3">1.1.1.44</ecNumber>
    </recommendedName>
</protein>
<dbReference type="RefSeq" id="XP_016461606.1">
    <property type="nucleotide sequence ID" value="XM_016606120.1"/>
</dbReference>
<evidence type="ECO:0000256" key="6">
    <source>
        <dbReference type="ARBA" id="ARBA00023126"/>
    </source>
</evidence>
<keyword evidence="6" id="KW-0570">Pentose shunt</keyword>
<dbReference type="GO" id="GO:0006098">
    <property type="term" value="P:pentose-phosphate shunt"/>
    <property type="evidence" value="ECO:0007669"/>
    <property type="project" value="UniProtKB-UniPathway"/>
</dbReference>
<dbReference type="PANTHER" id="PTHR11811">
    <property type="entry name" value="6-PHOSPHOGLUCONATE DEHYDROGENASE"/>
    <property type="match status" value="1"/>
</dbReference>
<comment type="similarity">
    <text evidence="2">Belongs to the 6-phosphogluconate dehydrogenase family.</text>
</comment>
<dbReference type="AlphaFoldDB" id="A0A1S3ZB10"/>
<name>A0A1S3ZB10_TOBAC</name>
<feature type="domain" description="6-phosphogluconate dehydrogenase C-terminal" evidence="7">
    <location>
        <begin position="1"/>
        <end position="90"/>
    </location>
</feature>
<dbReference type="OrthoDB" id="434986at2759"/>
<evidence type="ECO:0000313" key="8">
    <source>
        <dbReference type="RefSeq" id="XP_016461606.1"/>
    </source>
</evidence>
<dbReference type="Gene3D" id="1.10.1040.10">
    <property type="entry name" value="N-(1-d-carboxylethyl)-l-norvaline Dehydrogenase, domain 2"/>
    <property type="match status" value="1"/>
</dbReference>
<keyword evidence="5" id="KW-0311">Gluconate utilization</keyword>
<dbReference type="EC" id="1.1.1.44" evidence="3"/>
<dbReference type="SUPFAM" id="SSF48179">
    <property type="entry name" value="6-phosphogluconate dehydrogenase C-terminal domain-like"/>
    <property type="match status" value="1"/>
</dbReference>
<dbReference type="SMR" id="A0A1S3ZB10"/>
<sequence>MQQSRIQRNGLSILIFLGELARIWKGGCIMRAIFLNRIKRAFDRNPNLANLLVDEKFAKEMVERQFGAERKSLPANLVQALWDYFGAHTY</sequence>
<gene>
    <name evidence="8" type="primary">LOC107784922</name>
</gene>
<proteinExistence type="inferred from homology"/>
<dbReference type="Pfam" id="PF00393">
    <property type="entry name" value="6PGD"/>
    <property type="match status" value="1"/>
</dbReference>
<evidence type="ECO:0000256" key="5">
    <source>
        <dbReference type="ARBA" id="ARBA00023064"/>
    </source>
</evidence>
<dbReference type="KEGG" id="nta:107784922"/>
<evidence type="ECO:0000256" key="1">
    <source>
        <dbReference type="ARBA" id="ARBA00004874"/>
    </source>
</evidence>
<accession>A0A1S3ZB10</accession>
<dbReference type="Gene3D" id="1.20.5.320">
    <property type="entry name" value="6-Phosphogluconate Dehydrogenase, domain 3"/>
    <property type="match status" value="1"/>
</dbReference>
<organism evidence="8">
    <name type="scientific">Nicotiana tabacum</name>
    <name type="common">Common tobacco</name>
    <dbReference type="NCBI Taxonomy" id="4097"/>
    <lineage>
        <taxon>Eukaryota</taxon>
        <taxon>Viridiplantae</taxon>
        <taxon>Streptophyta</taxon>
        <taxon>Embryophyta</taxon>
        <taxon>Tracheophyta</taxon>
        <taxon>Spermatophyta</taxon>
        <taxon>Magnoliopsida</taxon>
        <taxon>eudicotyledons</taxon>
        <taxon>Gunneridae</taxon>
        <taxon>Pentapetalae</taxon>
        <taxon>asterids</taxon>
        <taxon>lamiids</taxon>
        <taxon>Solanales</taxon>
        <taxon>Solanaceae</taxon>
        <taxon>Nicotianoideae</taxon>
        <taxon>Nicotianeae</taxon>
        <taxon>Nicotiana</taxon>
    </lineage>
</organism>
<evidence type="ECO:0000256" key="2">
    <source>
        <dbReference type="ARBA" id="ARBA00008419"/>
    </source>
</evidence>
<dbReference type="InterPro" id="IPR006183">
    <property type="entry name" value="Pgluconate_DH"/>
</dbReference>